<reference evidence="2 3" key="1">
    <citation type="submission" date="2017-06" db="EMBL/GenBank/DDBJ databases">
        <authorList>
            <person name="Kim H.J."/>
            <person name="Triplett B.A."/>
        </authorList>
    </citation>
    <scope>NUCLEOTIDE SEQUENCE [LARGE SCALE GENOMIC DNA]</scope>
    <source>
        <strain evidence="2 3">DSM 19307</strain>
    </source>
</reference>
<organism evidence="2 3">
    <name type="scientific">Ekhidna lutea</name>
    <dbReference type="NCBI Taxonomy" id="447679"/>
    <lineage>
        <taxon>Bacteria</taxon>
        <taxon>Pseudomonadati</taxon>
        <taxon>Bacteroidota</taxon>
        <taxon>Cytophagia</taxon>
        <taxon>Cytophagales</taxon>
        <taxon>Reichenbachiellaceae</taxon>
        <taxon>Ekhidna</taxon>
    </lineage>
</organism>
<dbReference type="OrthoDB" id="1525231at2"/>
<keyword evidence="3" id="KW-1185">Reference proteome</keyword>
<keyword evidence="1" id="KW-0812">Transmembrane</keyword>
<evidence type="ECO:0000313" key="3">
    <source>
        <dbReference type="Proteomes" id="UP000198393"/>
    </source>
</evidence>
<dbReference type="RefSeq" id="WP_089356182.1">
    <property type="nucleotide sequence ID" value="NZ_FZPD01000002.1"/>
</dbReference>
<feature type="transmembrane region" description="Helical" evidence="1">
    <location>
        <begin position="85"/>
        <end position="109"/>
    </location>
</feature>
<gene>
    <name evidence="2" type="ORF">SAMN05421640_1446</name>
</gene>
<dbReference type="EMBL" id="FZPD01000002">
    <property type="protein sequence ID" value="SNS83607.1"/>
    <property type="molecule type" value="Genomic_DNA"/>
</dbReference>
<feature type="transmembrane region" description="Helical" evidence="1">
    <location>
        <begin position="12"/>
        <end position="35"/>
    </location>
</feature>
<sequence length="123" mass="13352">MKLIIRLIVIGALTYFLSPFTMWWVVMLIAFLVCYVSPSSGLNAFVAGFLGVGLVWMGHAWNLDVQNDSAFSSITAEIMQIGDPILLVFATGLIGGLAGGFAALSGTTFRQLFIKPKQRSLYS</sequence>
<evidence type="ECO:0000313" key="2">
    <source>
        <dbReference type="EMBL" id="SNS83607.1"/>
    </source>
</evidence>
<evidence type="ECO:0000256" key="1">
    <source>
        <dbReference type="SAM" id="Phobius"/>
    </source>
</evidence>
<name>A0A239HQH8_EKHLU</name>
<proteinExistence type="predicted"/>
<dbReference type="Proteomes" id="UP000198393">
    <property type="component" value="Unassembled WGS sequence"/>
</dbReference>
<dbReference type="AlphaFoldDB" id="A0A239HQH8"/>
<feature type="transmembrane region" description="Helical" evidence="1">
    <location>
        <begin position="42"/>
        <end position="61"/>
    </location>
</feature>
<keyword evidence="1" id="KW-0472">Membrane</keyword>
<protein>
    <submittedName>
        <fullName evidence="2">Uncharacterized protein</fullName>
    </submittedName>
</protein>
<accession>A0A239HQH8</accession>
<keyword evidence="1" id="KW-1133">Transmembrane helix</keyword>